<keyword evidence="4 8" id="KW-1133">Transmembrane helix</keyword>
<protein>
    <recommendedName>
        <fullName evidence="8">Gustatory receptor</fullName>
    </recommendedName>
</protein>
<gene>
    <name evidence="9" type="ORF">CCAP1982_LOCUS2915</name>
</gene>
<feature type="transmembrane region" description="Helical" evidence="8">
    <location>
        <begin position="129"/>
        <end position="151"/>
    </location>
</feature>
<feature type="transmembrane region" description="Helical" evidence="8">
    <location>
        <begin position="182"/>
        <end position="202"/>
    </location>
</feature>
<evidence type="ECO:0000256" key="1">
    <source>
        <dbReference type="ARBA" id="ARBA00004651"/>
    </source>
</evidence>
<evidence type="ECO:0000256" key="2">
    <source>
        <dbReference type="ARBA" id="ARBA00022475"/>
    </source>
</evidence>
<keyword evidence="6 8" id="KW-0675">Receptor</keyword>
<evidence type="ECO:0000256" key="4">
    <source>
        <dbReference type="ARBA" id="ARBA00022989"/>
    </source>
</evidence>
<feature type="transmembrane region" description="Helical" evidence="8">
    <location>
        <begin position="419"/>
        <end position="439"/>
    </location>
</feature>
<comment type="subcellular location">
    <subcellularLocation>
        <location evidence="1 8">Cell membrane</location>
        <topology evidence="1 8">Multi-pass membrane protein</topology>
    </subcellularLocation>
</comment>
<dbReference type="GO" id="GO:0043025">
    <property type="term" value="C:neuronal cell body"/>
    <property type="evidence" value="ECO:0007669"/>
    <property type="project" value="TreeGrafter"/>
</dbReference>
<dbReference type="GO" id="GO:0030424">
    <property type="term" value="C:axon"/>
    <property type="evidence" value="ECO:0007669"/>
    <property type="project" value="TreeGrafter"/>
</dbReference>
<sequence>MQTYKRVCARTDLWVYTCHYLPLNGTPTTPLETTHLGPVLAYGHSSWLTMSSYSRSERFAYLTLVALYYYGRLLCVFDWKLEKSKMLVRPTKCTNRILLLIWRIFITMIFISVMPSMMAPFQRLSIDSFLAFFANLQVITVTLFSVISFLIQELSERKIFKIIEKIVKIYKRIYGKSHVRQILGRTFVFSVITKLLLSFLGLIYEVPLILEGDQSVKSLCGIYLWLGTIYTLDACFLGFLIIGQMYTAMAAHLGEMVQTMRDYESEESRSTLSKHERMKRLCVHSDSIDDSNNIYFVLYGLTKQFHHIFRWQLIYSIYYNFVIILMVMHSFIWQYIYAGYVDFLALFSSLFKLWNLAMLILAAHGVVEKSQLPDLLNLDLVCSDIDARWDESVEAFICQRKVENLEIKVLGFFHLNNEFILVIISAIMSYLFILIQFALTKQQ</sequence>
<evidence type="ECO:0000313" key="9">
    <source>
        <dbReference type="EMBL" id="CAD6994149.1"/>
    </source>
</evidence>
<comment type="function">
    <text evidence="8">Gustatory receptor which mediates acceptance or avoidance behavior, depending on its substrates.</text>
</comment>
<dbReference type="GO" id="GO:0030425">
    <property type="term" value="C:dendrite"/>
    <property type="evidence" value="ECO:0007669"/>
    <property type="project" value="TreeGrafter"/>
</dbReference>
<feature type="transmembrane region" description="Helical" evidence="8">
    <location>
        <begin position="97"/>
        <end position="117"/>
    </location>
</feature>
<keyword evidence="3 8" id="KW-0812">Transmembrane</keyword>
<dbReference type="AlphaFoldDB" id="A0A811U5L6"/>
<keyword evidence="7 8" id="KW-0807">Transducer</keyword>
<evidence type="ECO:0000256" key="5">
    <source>
        <dbReference type="ARBA" id="ARBA00023136"/>
    </source>
</evidence>
<accession>A0A811U5L6</accession>
<evidence type="ECO:0000256" key="6">
    <source>
        <dbReference type="ARBA" id="ARBA00023170"/>
    </source>
</evidence>
<feature type="transmembrane region" description="Helical" evidence="8">
    <location>
        <begin position="222"/>
        <end position="242"/>
    </location>
</feature>
<keyword evidence="10" id="KW-1185">Reference proteome</keyword>
<dbReference type="GO" id="GO:0007635">
    <property type="term" value="P:chemosensory behavior"/>
    <property type="evidence" value="ECO:0007669"/>
    <property type="project" value="TreeGrafter"/>
</dbReference>
<dbReference type="PANTHER" id="PTHR21143:SF133">
    <property type="entry name" value="GUSTATORY AND PHEROMONE RECEPTOR 32A-RELATED"/>
    <property type="match status" value="1"/>
</dbReference>
<comment type="similarity">
    <text evidence="8">Belongs to the insect chemoreceptor superfamily. Gustatory receptor (GR) family.</text>
</comment>
<dbReference type="PANTHER" id="PTHR21143">
    <property type="entry name" value="INVERTEBRATE GUSTATORY RECEPTOR"/>
    <property type="match status" value="1"/>
</dbReference>
<comment type="caution">
    <text evidence="9">The sequence shown here is derived from an EMBL/GenBank/DDBJ whole genome shotgun (WGS) entry which is preliminary data.</text>
</comment>
<dbReference type="OrthoDB" id="8018192at2759"/>
<keyword evidence="5 8" id="KW-0472">Membrane</keyword>
<evidence type="ECO:0000256" key="3">
    <source>
        <dbReference type="ARBA" id="ARBA00022692"/>
    </source>
</evidence>
<dbReference type="EMBL" id="CAJHJT010000001">
    <property type="protein sequence ID" value="CAD6994149.1"/>
    <property type="molecule type" value="Genomic_DNA"/>
</dbReference>
<evidence type="ECO:0000256" key="7">
    <source>
        <dbReference type="ARBA" id="ARBA00023224"/>
    </source>
</evidence>
<reference evidence="9" key="1">
    <citation type="submission" date="2020-11" db="EMBL/GenBank/DDBJ databases">
        <authorList>
            <person name="Whitehead M."/>
        </authorList>
    </citation>
    <scope>NUCLEOTIDE SEQUENCE</scope>
    <source>
        <strain evidence="9">EGII</strain>
    </source>
</reference>
<dbReference type="GO" id="GO:0008049">
    <property type="term" value="P:male courtship behavior"/>
    <property type="evidence" value="ECO:0007669"/>
    <property type="project" value="TreeGrafter"/>
</dbReference>
<evidence type="ECO:0000313" key="10">
    <source>
        <dbReference type="Proteomes" id="UP000606786"/>
    </source>
</evidence>
<evidence type="ECO:0000256" key="8">
    <source>
        <dbReference type="RuleBase" id="RU363108"/>
    </source>
</evidence>
<comment type="caution">
    <text evidence="8">Lacks conserved residue(s) required for the propagation of feature annotation.</text>
</comment>
<dbReference type="InterPro" id="IPR013604">
    <property type="entry name" value="7TM_chemorcpt"/>
</dbReference>
<dbReference type="GO" id="GO:0007165">
    <property type="term" value="P:signal transduction"/>
    <property type="evidence" value="ECO:0007669"/>
    <property type="project" value="UniProtKB-KW"/>
</dbReference>
<dbReference type="Pfam" id="PF08395">
    <property type="entry name" value="7tm_7"/>
    <property type="match status" value="1"/>
</dbReference>
<proteinExistence type="inferred from homology"/>
<dbReference type="GO" id="GO:0050909">
    <property type="term" value="P:sensory perception of taste"/>
    <property type="evidence" value="ECO:0007669"/>
    <property type="project" value="InterPro"/>
</dbReference>
<dbReference type="GO" id="GO:0005886">
    <property type="term" value="C:plasma membrane"/>
    <property type="evidence" value="ECO:0007669"/>
    <property type="project" value="UniProtKB-SubCell"/>
</dbReference>
<feature type="transmembrane region" description="Helical" evidence="8">
    <location>
        <begin position="317"/>
        <end position="337"/>
    </location>
</feature>
<feature type="transmembrane region" description="Helical" evidence="8">
    <location>
        <begin position="59"/>
        <end position="77"/>
    </location>
</feature>
<keyword evidence="2 8" id="KW-1003">Cell membrane</keyword>
<feature type="transmembrane region" description="Helical" evidence="8">
    <location>
        <begin position="343"/>
        <end position="367"/>
    </location>
</feature>
<name>A0A811U5L6_CERCA</name>
<dbReference type="Proteomes" id="UP000606786">
    <property type="component" value="Unassembled WGS sequence"/>
</dbReference>
<organism evidence="9 10">
    <name type="scientific">Ceratitis capitata</name>
    <name type="common">Mediterranean fruit fly</name>
    <name type="synonym">Tephritis capitata</name>
    <dbReference type="NCBI Taxonomy" id="7213"/>
    <lineage>
        <taxon>Eukaryota</taxon>
        <taxon>Metazoa</taxon>
        <taxon>Ecdysozoa</taxon>
        <taxon>Arthropoda</taxon>
        <taxon>Hexapoda</taxon>
        <taxon>Insecta</taxon>
        <taxon>Pterygota</taxon>
        <taxon>Neoptera</taxon>
        <taxon>Endopterygota</taxon>
        <taxon>Diptera</taxon>
        <taxon>Brachycera</taxon>
        <taxon>Muscomorpha</taxon>
        <taxon>Tephritoidea</taxon>
        <taxon>Tephritidae</taxon>
        <taxon>Ceratitis</taxon>
        <taxon>Ceratitis</taxon>
    </lineage>
</organism>